<dbReference type="Gene3D" id="1.20.80.60">
    <property type="match status" value="1"/>
</dbReference>
<dbReference type="AlphaFoldDB" id="A0A8S4GBX4"/>
<dbReference type="PROSITE" id="PS50878">
    <property type="entry name" value="RT_POL"/>
    <property type="match status" value="1"/>
</dbReference>
<keyword evidence="3" id="KW-1185">Reference proteome</keyword>
<dbReference type="PANTHER" id="PTHR33332">
    <property type="entry name" value="REVERSE TRANSCRIPTASE DOMAIN-CONTAINING PROTEIN"/>
    <property type="match status" value="1"/>
</dbReference>
<organism evidence="2 3">
    <name type="scientific">Plutella xylostella</name>
    <name type="common">Diamondback moth</name>
    <name type="synonym">Plutella maculipennis</name>
    <dbReference type="NCBI Taxonomy" id="51655"/>
    <lineage>
        <taxon>Eukaryota</taxon>
        <taxon>Metazoa</taxon>
        <taxon>Ecdysozoa</taxon>
        <taxon>Arthropoda</taxon>
        <taxon>Hexapoda</taxon>
        <taxon>Insecta</taxon>
        <taxon>Pterygota</taxon>
        <taxon>Neoptera</taxon>
        <taxon>Endopterygota</taxon>
        <taxon>Lepidoptera</taxon>
        <taxon>Glossata</taxon>
        <taxon>Ditrysia</taxon>
        <taxon>Yponomeutoidea</taxon>
        <taxon>Plutellidae</taxon>
        <taxon>Plutella</taxon>
    </lineage>
</organism>
<evidence type="ECO:0000313" key="2">
    <source>
        <dbReference type="EMBL" id="CAG9136268.1"/>
    </source>
</evidence>
<dbReference type="InterPro" id="IPR043502">
    <property type="entry name" value="DNA/RNA_pol_sf"/>
</dbReference>
<evidence type="ECO:0000313" key="3">
    <source>
        <dbReference type="Proteomes" id="UP000653454"/>
    </source>
</evidence>
<protein>
    <submittedName>
        <fullName evidence="2">(diamondback moth) hypothetical protein</fullName>
    </submittedName>
</protein>
<dbReference type="GO" id="GO:0071897">
    <property type="term" value="P:DNA biosynthetic process"/>
    <property type="evidence" value="ECO:0007669"/>
    <property type="project" value="UniProtKB-ARBA"/>
</dbReference>
<dbReference type="CDD" id="cd01650">
    <property type="entry name" value="RT_nLTR_like"/>
    <property type="match status" value="1"/>
</dbReference>
<name>A0A8S4GBX4_PLUXY</name>
<dbReference type="Pfam" id="PF00078">
    <property type="entry name" value="RVT_1"/>
    <property type="match status" value="1"/>
</dbReference>
<accession>A0A8S4GBX4</accession>
<dbReference type="InterPro" id="IPR000477">
    <property type="entry name" value="RT_dom"/>
</dbReference>
<proteinExistence type="predicted"/>
<sequence length="557" mass="62435">MKQCYDKFLTSVEDGIGKHPRVFWRFINEKRGTDHGVPASMKLNNTEAQTGPDVANLFADHFSSVYSSSNPSVVPYCPVSKSQSHCIGLLSFSEYDVMRQIKRLDIFKGAGPDGTPPVFIKRCGTVLALPLTIIYNQSLNTGVFPTEWKKARIVPVYKKGDNSDVKNYRPISILSCAAKLFERMVYPLLMNHTKPFLTDSQHGFITKRSVNTNLVTFVSDLCQEIDNGSQIDAIYTDFSSAFDKVNHCLLLRKLESFGVYGPFLEWFRSYLDKRTQTVVVRGYESLNYYADSGVPQGSHLGPLLFLLFINDITSSIRHCKFALFADDLKIYKKIESRNDMELIQSDLNSISTWCNNNSMVLNAGKCFHIKYTRKREPILTSYHIDGTVLQEVDQIRDLGVLIDSKLCFTAHIDKIAVEDVNRGVCVAGPRLYQLKALQDVTRASDYLALARTLPGYGDVAFPPARTDMACAPNVAVTVGWHGIKLTPCTDNIQSPPTWLPWACVGDWRADDEAAAVTLRHSHQAAPAQLALHTPLYQFLANCMDRIAEEANWADTGE</sequence>
<feature type="domain" description="Reverse transcriptase" evidence="1">
    <location>
        <begin position="137"/>
        <end position="402"/>
    </location>
</feature>
<reference evidence="2" key="1">
    <citation type="submission" date="2020-11" db="EMBL/GenBank/DDBJ databases">
        <authorList>
            <person name="Whiteford S."/>
        </authorList>
    </citation>
    <scope>NUCLEOTIDE SEQUENCE</scope>
</reference>
<evidence type="ECO:0000259" key="1">
    <source>
        <dbReference type="PROSITE" id="PS50878"/>
    </source>
</evidence>
<gene>
    <name evidence="2" type="ORF">PLXY2_LOCUS14523</name>
</gene>
<comment type="caution">
    <text evidence="2">The sequence shown here is derived from an EMBL/GenBank/DDBJ whole genome shotgun (WGS) entry which is preliminary data.</text>
</comment>
<dbReference type="SUPFAM" id="SSF56672">
    <property type="entry name" value="DNA/RNA polymerases"/>
    <property type="match status" value="1"/>
</dbReference>
<dbReference type="EMBL" id="CAJHNJ030000132">
    <property type="protein sequence ID" value="CAG9136268.1"/>
    <property type="molecule type" value="Genomic_DNA"/>
</dbReference>
<dbReference type="Proteomes" id="UP000653454">
    <property type="component" value="Unassembled WGS sequence"/>
</dbReference>